<feature type="domain" description="Galectin" evidence="4">
    <location>
        <begin position="177"/>
        <end position="311"/>
    </location>
</feature>
<evidence type="ECO:0000313" key="6">
    <source>
        <dbReference type="Proteomes" id="UP001152320"/>
    </source>
</evidence>
<protein>
    <recommendedName>
        <fullName evidence="3">Galectin</fullName>
    </recommendedName>
</protein>
<gene>
    <name evidence="5" type="ORF">HOLleu_08772</name>
</gene>
<evidence type="ECO:0000256" key="2">
    <source>
        <dbReference type="ARBA" id="ARBA00022737"/>
    </source>
</evidence>
<dbReference type="InterPro" id="IPR044156">
    <property type="entry name" value="Galectin-like"/>
</dbReference>
<comment type="caution">
    <text evidence="5">The sequence shown here is derived from an EMBL/GenBank/DDBJ whole genome shotgun (WGS) entry which is preliminary data.</text>
</comment>
<keyword evidence="2" id="KW-0677">Repeat</keyword>
<dbReference type="SMART" id="SM00908">
    <property type="entry name" value="Gal-bind_lectin"/>
    <property type="match status" value="3"/>
</dbReference>
<feature type="domain" description="Galectin" evidence="4">
    <location>
        <begin position="339"/>
        <end position="472"/>
    </location>
</feature>
<reference evidence="5" key="1">
    <citation type="submission" date="2021-10" db="EMBL/GenBank/DDBJ databases">
        <title>Tropical sea cucumber genome reveals ecological adaptation and Cuvierian tubules defense mechanism.</title>
        <authorList>
            <person name="Chen T."/>
        </authorList>
    </citation>
    <scope>NUCLEOTIDE SEQUENCE</scope>
    <source>
        <strain evidence="5">Nanhai2018</strain>
        <tissue evidence="5">Muscle</tissue>
    </source>
</reference>
<accession>A0A9Q1CJ70</accession>
<name>A0A9Q1CJ70_HOLLE</name>
<evidence type="ECO:0000313" key="5">
    <source>
        <dbReference type="EMBL" id="KAJ8045713.1"/>
    </source>
</evidence>
<dbReference type="PANTHER" id="PTHR11346:SF176">
    <property type="entry name" value="32 KDA BETA-GALACTOSIDE-BINDING LECTIN LEC-3"/>
    <property type="match status" value="1"/>
</dbReference>
<proteinExistence type="predicted"/>
<dbReference type="PANTHER" id="PTHR11346">
    <property type="entry name" value="GALECTIN"/>
    <property type="match status" value="1"/>
</dbReference>
<dbReference type="OrthoDB" id="6251307at2759"/>
<sequence length="472" mass="52588">MAYPYPQTQQNYVLNPAIPYIGTIPSGVQPGSLIYIQGIVPAGAQRFHINLQCGASKQPQSDIALHFNPRFPAQTVVRNAMKGQKWLAEEKGQPYFPFAYNTPFEIIILVEAGQFKVAVNGQHFTEFKHRVVNLKRITHLRVEGQVQIYSIRYEGGAPQPQAAPVPQGPVVNPSVPYIGTIPGGVQPGKLIYIDGLVPNGAQRFAINLQCGTSKQPQSDIALHFNPRFPAQTVVRNAMKGQKWLAEEKGQPYFPFIHNAPFNLIIAVEQTQFRIAVNGQHFTEFRHRVVNLKRITHLAVNGQVQIYSIRYEGGAAPAPPPAPMPQPALSSVVMNPAVPYVAPIAGGMTAGKMIFISGIVNPNPDRFHINLQSGPRMTPRANVVFHFNPRFPGKRIHRNTLINQKWGPEENNTALFPFIQNCFFEVIVLCQADAFRVAVNGQHLLEYQHRVPFQQATYLEVDGAVRLTQIRLQ</sequence>
<evidence type="ECO:0000256" key="3">
    <source>
        <dbReference type="RuleBase" id="RU102079"/>
    </source>
</evidence>
<organism evidence="5 6">
    <name type="scientific">Holothuria leucospilota</name>
    <name type="common">Black long sea cucumber</name>
    <name type="synonym">Mertensiothuria leucospilota</name>
    <dbReference type="NCBI Taxonomy" id="206669"/>
    <lineage>
        <taxon>Eukaryota</taxon>
        <taxon>Metazoa</taxon>
        <taxon>Echinodermata</taxon>
        <taxon>Eleutherozoa</taxon>
        <taxon>Echinozoa</taxon>
        <taxon>Holothuroidea</taxon>
        <taxon>Aspidochirotacea</taxon>
        <taxon>Aspidochirotida</taxon>
        <taxon>Holothuriidae</taxon>
        <taxon>Holothuria</taxon>
    </lineage>
</organism>
<dbReference type="SUPFAM" id="SSF49899">
    <property type="entry name" value="Concanavalin A-like lectins/glucanases"/>
    <property type="match status" value="3"/>
</dbReference>
<dbReference type="Pfam" id="PF00337">
    <property type="entry name" value="Gal-bind_lectin"/>
    <property type="match status" value="3"/>
</dbReference>
<dbReference type="InterPro" id="IPR001079">
    <property type="entry name" value="Galectin_CRD"/>
</dbReference>
<keyword evidence="6" id="KW-1185">Reference proteome</keyword>
<keyword evidence="1 3" id="KW-0430">Lectin</keyword>
<dbReference type="Gene3D" id="2.60.120.200">
    <property type="match status" value="3"/>
</dbReference>
<dbReference type="AlphaFoldDB" id="A0A9Q1CJ70"/>
<dbReference type="InterPro" id="IPR013320">
    <property type="entry name" value="ConA-like_dom_sf"/>
</dbReference>
<evidence type="ECO:0000259" key="4">
    <source>
        <dbReference type="PROSITE" id="PS51304"/>
    </source>
</evidence>
<dbReference type="FunFam" id="2.60.120.200:FF:000124">
    <property type="entry name" value="Galectin-4"/>
    <property type="match status" value="3"/>
</dbReference>
<dbReference type="SMART" id="SM00276">
    <property type="entry name" value="GLECT"/>
    <property type="match status" value="3"/>
</dbReference>
<dbReference type="GO" id="GO:0030246">
    <property type="term" value="F:carbohydrate binding"/>
    <property type="evidence" value="ECO:0007669"/>
    <property type="project" value="UniProtKB-UniRule"/>
</dbReference>
<evidence type="ECO:0000256" key="1">
    <source>
        <dbReference type="ARBA" id="ARBA00022734"/>
    </source>
</evidence>
<dbReference type="CDD" id="cd00070">
    <property type="entry name" value="GLECT"/>
    <property type="match status" value="3"/>
</dbReference>
<dbReference type="Proteomes" id="UP001152320">
    <property type="component" value="Chromosome 3"/>
</dbReference>
<dbReference type="PROSITE" id="PS51304">
    <property type="entry name" value="GALECTIN"/>
    <property type="match status" value="3"/>
</dbReference>
<feature type="domain" description="Galectin" evidence="4">
    <location>
        <begin position="20"/>
        <end position="154"/>
    </location>
</feature>
<dbReference type="EMBL" id="JAIZAY010000003">
    <property type="protein sequence ID" value="KAJ8045713.1"/>
    <property type="molecule type" value="Genomic_DNA"/>
</dbReference>